<evidence type="ECO:0000259" key="4">
    <source>
        <dbReference type="SMART" id="SM00899"/>
    </source>
</evidence>
<dbReference type="GO" id="GO:0046983">
    <property type="term" value="F:protein dimerization activity"/>
    <property type="evidence" value="ECO:0007669"/>
    <property type="project" value="InterPro"/>
</dbReference>
<dbReference type="InterPro" id="IPR008988">
    <property type="entry name" value="Transcriptional_repressor_C"/>
</dbReference>
<evidence type="ECO:0000313" key="5">
    <source>
        <dbReference type="EMBL" id="BAL55507.1"/>
    </source>
</evidence>
<dbReference type="PANTHER" id="PTHR33238">
    <property type="entry name" value="IRON (METAL) DEPENDENT REPRESSOR, DTXR FAMILY"/>
    <property type="match status" value="1"/>
</dbReference>
<reference evidence="5" key="2">
    <citation type="journal article" date="2012" name="PLoS ONE">
        <title>A Deeply Branching Thermophilic Bacterium with an Ancient Acetyl-CoA Pathway Dominates a Subsurface Ecosystem.</title>
        <authorList>
            <person name="Takami H."/>
            <person name="Noguchi H."/>
            <person name="Takaki Y."/>
            <person name="Uchiyama I."/>
            <person name="Toyoda A."/>
            <person name="Nishi S."/>
            <person name="Chee G.-J."/>
            <person name="Arai W."/>
            <person name="Nunoura T."/>
            <person name="Itoh T."/>
            <person name="Hattori M."/>
            <person name="Takai K."/>
        </authorList>
    </citation>
    <scope>NUCLEOTIDE SEQUENCE</scope>
</reference>
<organism evidence="5">
    <name type="scientific">uncultured Acidobacteriota bacterium</name>
    <dbReference type="NCBI Taxonomy" id="171953"/>
    <lineage>
        <taxon>Bacteria</taxon>
        <taxon>Pseudomonadati</taxon>
        <taxon>Acidobacteriota</taxon>
        <taxon>environmental samples</taxon>
    </lineage>
</organism>
<comment type="subcellular location">
    <subcellularLocation>
        <location evidence="1">Cytoplasm</location>
    </subcellularLocation>
</comment>
<dbReference type="SUPFAM" id="SSF47979">
    <property type="entry name" value="Iron-dependent repressor protein, dimerization domain"/>
    <property type="match status" value="1"/>
</dbReference>
<dbReference type="AlphaFoldDB" id="H5SH71"/>
<feature type="domain" description="Ferrous iron transporter FeoA-like" evidence="4">
    <location>
        <begin position="146"/>
        <end position="216"/>
    </location>
</feature>
<dbReference type="InterPro" id="IPR050536">
    <property type="entry name" value="DtxR_MntR_Metal-Reg"/>
</dbReference>
<reference evidence="5" key="1">
    <citation type="journal article" date="2005" name="Environ. Microbiol.">
        <title>Genetic and functional properties of uncultivated thermophilic crenarchaeotes from a subsurface gold mine as revealed by analysis of genome fragments.</title>
        <authorList>
            <person name="Nunoura T."/>
            <person name="Hirayama H."/>
            <person name="Takami H."/>
            <person name="Oida H."/>
            <person name="Nishi S."/>
            <person name="Shimamura S."/>
            <person name="Suzuki Y."/>
            <person name="Inagaki F."/>
            <person name="Takai K."/>
            <person name="Nealson K.H."/>
            <person name="Horikoshi K."/>
        </authorList>
    </citation>
    <scope>NUCLEOTIDE SEQUENCE</scope>
</reference>
<dbReference type="InterPro" id="IPR036388">
    <property type="entry name" value="WH-like_DNA-bd_sf"/>
</dbReference>
<evidence type="ECO:0000256" key="1">
    <source>
        <dbReference type="ARBA" id="ARBA00004496"/>
    </source>
</evidence>
<dbReference type="SMART" id="SM00529">
    <property type="entry name" value="HTH_DTXR"/>
    <property type="match status" value="1"/>
</dbReference>
<dbReference type="InterPro" id="IPR022689">
    <property type="entry name" value="Iron_dep_repressor"/>
</dbReference>
<gene>
    <name evidence="5" type="ORF">HGMM_F28D03C14</name>
</gene>
<dbReference type="Gene3D" id="1.10.10.10">
    <property type="entry name" value="Winged helix-like DNA-binding domain superfamily/Winged helix DNA-binding domain"/>
    <property type="match status" value="1"/>
</dbReference>
<dbReference type="EMBL" id="AP011719">
    <property type="protein sequence ID" value="BAL55507.1"/>
    <property type="molecule type" value="Genomic_DNA"/>
</dbReference>
<dbReference type="Pfam" id="PF02742">
    <property type="entry name" value="Fe_dep_repr_C"/>
    <property type="match status" value="1"/>
</dbReference>
<dbReference type="InterPro" id="IPR038157">
    <property type="entry name" value="FeoA_core_dom"/>
</dbReference>
<sequence>MDVDRELGELLEALWTLEEQGEAFPQDVRRIAHAEVTDRLLERALREELIVRQPSGHLRLTSKGRAVATPIIRRHRLAERLMCDVLGVDVEETEAAACEFEHFLAEGITRAICTLLGHPRVCPHGRPIPEGECCRQAEEQVKAILVPCDRLALGETARVAYVSTRSHARLLRLSALGIMPGVSVQLVQRWPSIVLRCEETEIALDEEIARQIYVWRVRPEEGAEAGEASDERWTST</sequence>
<evidence type="ECO:0000256" key="2">
    <source>
        <dbReference type="ARBA" id="ARBA00011738"/>
    </source>
</evidence>
<dbReference type="InterPro" id="IPR007167">
    <property type="entry name" value="Fe-transptr_FeoA-like"/>
</dbReference>
<dbReference type="GO" id="GO:0046914">
    <property type="term" value="F:transition metal ion binding"/>
    <property type="evidence" value="ECO:0007669"/>
    <property type="project" value="InterPro"/>
</dbReference>
<dbReference type="SMART" id="SM00899">
    <property type="entry name" value="FeoA"/>
    <property type="match status" value="1"/>
</dbReference>
<protein>
    <submittedName>
        <fullName evidence="5">Hypothetical conserved protein</fullName>
    </submittedName>
</protein>
<name>H5SH71_9BACT</name>
<comment type="subunit">
    <text evidence="2">Homodimer.</text>
</comment>
<keyword evidence="3" id="KW-0408">Iron</keyword>
<dbReference type="Gene3D" id="2.30.30.90">
    <property type="match status" value="1"/>
</dbReference>
<evidence type="ECO:0000256" key="3">
    <source>
        <dbReference type="ARBA" id="ARBA00023004"/>
    </source>
</evidence>
<dbReference type="PANTHER" id="PTHR33238:SF11">
    <property type="entry name" value="TRANSCRIPTIONAL REGULATOR MNTR"/>
    <property type="match status" value="1"/>
</dbReference>
<dbReference type="SUPFAM" id="SSF50037">
    <property type="entry name" value="C-terminal domain of transcriptional repressors"/>
    <property type="match status" value="1"/>
</dbReference>
<dbReference type="InterPro" id="IPR001367">
    <property type="entry name" value="Fe_dep_repressor"/>
</dbReference>
<accession>H5SH71</accession>
<dbReference type="GO" id="GO:0003700">
    <property type="term" value="F:DNA-binding transcription factor activity"/>
    <property type="evidence" value="ECO:0007669"/>
    <property type="project" value="InterPro"/>
</dbReference>
<dbReference type="GO" id="GO:0005737">
    <property type="term" value="C:cytoplasm"/>
    <property type="evidence" value="ECO:0007669"/>
    <property type="project" value="UniProtKB-SubCell"/>
</dbReference>
<proteinExistence type="predicted"/>
<dbReference type="Pfam" id="PF04023">
    <property type="entry name" value="FeoA"/>
    <property type="match status" value="1"/>
</dbReference>
<dbReference type="InterPro" id="IPR036421">
    <property type="entry name" value="Fe_dep_repressor_sf"/>
</dbReference>